<dbReference type="EMBL" id="JALJOV010000769">
    <property type="protein sequence ID" value="KAK9861388.1"/>
    <property type="molecule type" value="Genomic_DNA"/>
</dbReference>
<dbReference type="AlphaFoldDB" id="A0AAW1SYH7"/>
<reference evidence="1 2" key="1">
    <citation type="journal article" date="2024" name="Nat. Commun.">
        <title>Phylogenomics reveals the evolutionary origins of lichenization in chlorophyte algae.</title>
        <authorList>
            <person name="Puginier C."/>
            <person name="Libourel C."/>
            <person name="Otte J."/>
            <person name="Skaloud P."/>
            <person name="Haon M."/>
            <person name="Grisel S."/>
            <person name="Petersen M."/>
            <person name="Berrin J.G."/>
            <person name="Delaux P.M."/>
            <person name="Dal Grande F."/>
            <person name="Keller J."/>
        </authorList>
    </citation>
    <scope>NUCLEOTIDE SEQUENCE [LARGE SCALE GENOMIC DNA]</scope>
    <source>
        <strain evidence="1 2">SAG 2523</strain>
    </source>
</reference>
<feature type="non-terminal residue" evidence="1">
    <location>
        <position position="89"/>
    </location>
</feature>
<dbReference type="Proteomes" id="UP001485043">
    <property type="component" value="Unassembled WGS sequence"/>
</dbReference>
<evidence type="ECO:0000313" key="2">
    <source>
        <dbReference type="Proteomes" id="UP001485043"/>
    </source>
</evidence>
<organism evidence="1 2">
    <name type="scientific">Apatococcus fuscideae</name>
    <dbReference type="NCBI Taxonomy" id="2026836"/>
    <lineage>
        <taxon>Eukaryota</taxon>
        <taxon>Viridiplantae</taxon>
        <taxon>Chlorophyta</taxon>
        <taxon>core chlorophytes</taxon>
        <taxon>Trebouxiophyceae</taxon>
        <taxon>Chlorellales</taxon>
        <taxon>Chlorellaceae</taxon>
        <taxon>Apatococcus</taxon>
    </lineage>
</organism>
<gene>
    <name evidence="1" type="ORF">WJX84_011924</name>
</gene>
<accession>A0AAW1SYH7</accession>
<protein>
    <submittedName>
        <fullName evidence="1">Uncharacterized protein</fullName>
    </submittedName>
</protein>
<name>A0AAW1SYH7_9CHLO</name>
<keyword evidence="2" id="KW-1185">Reference proteome</keyword>
<comment type="caution">
    <text evidence="1">The sequence shown here is derived from an EMBL/GenBank/DDBJ whole genome shotgun (WGS) entry which is preliminary data.</text>
</comment>
<sequence>MSGCEETWGVFPCSTSLPGSCILVLVYGRTILYAANWLSNGSELLLEILDPGLIGGLVLPILGALPDAFIIAVSGLSGTTEQAQKQISI</sequence>
<evidence type="ECO:0000313" key="1">
    <source>
        <dbReference type="EMBL" id="KAK9861388.1"/>
    </source>
</evidence>
<proteinExistence type="predicted"/>